<dbReference type="SUPFAM" id="SSF54593">
    <property type="entry name" value="Glyoxalase/Bleomycin resistance protein/Dihydroxybiphenyl dioxygenase"/>
    <property type="match status" value="1"/>
</dbReference>
<sequence length="128" mass="14300">MPLRYEHAHIVHRDHDAAVKFYQEVLGAGIKDSVLRYGAPQTKLLLGGTMFIVRGVRPGEAPPFPPAGLPRMGVDHLGFYVDKGEYDPMLRELRAKGVPILEEGDLPHLRYCYFGGPDGVVLEIMEMK</sequence>
<dbReference type="InterPro" id="IPR037523">
    <property type="entry name" value="VOC_core"/>
</dbReference>
<proteinExistence type="predicted"/>
<evidence type="ECO:0000259" key="1">
    <source>
        <dbReference type="PROSITE" id="PS51819"/>
    </source>
</evidence>
<dbReference type="InterPro" id="IPR004360">
    <property type="entry name" value="Glyas_Fos-R_dOase_dom"/>
</dbReference>
<dbReference type="CDD" id="cd06587">
    <property type="entry name" value="VOC"/>
    <property type="match status" value="1"/>
</dbReference>
<dbReference type="PROSITE" id="PS51819">
    <property type="entry name" value="VOC"/>
    <property type="match status" value="1"/>
</dbReference>
<accession>A0A932HZH1</accession>
<reference evidence="2" key="1">
    <citation type="submission" date="2020-07" db="EMBL/GenBank/DDBJ databases">
        <title>Huge and variable diversity of episymbiotic CPR bacteria and DPANN archaea in groundwater ecosystems.</title>
        <authorList>
            <person name="He C.Y."/>
            <person name="Keren R."/>
            <person name="Whittaker M."/>
            <person name="Farag I.F."/>
            <person name="Doudna J."/>
            <person name="Cate J.H.D."/>
            <person name="Banfield J.F."/>
        </authorList>
    </citation>
    <scope>NUCLEOTIDE SEQUENCE</scope>
    <source>
        <strain evidence="2">NC_groundwater_763_Ag_S-0.2um_68_21</strain>
    </source>
</reference>
<dbReference type="Proteomes" id="UP000782312">
    <property type="component" value="Unassembled WGS sequence"/>
</dbReference>
<evidence type="ECO:0000313" key="2">
    <source>
        <dbReference type="EMBL" id="MBI3128580.1"/>
    </source>
</evidence>
<feature type="domain" description="VOC" evidence="1">
    <location>
        <begin position="4"/>
        <end position="127"/>
    </location>
</feature>
<gene>
    <name evidence="2" type="ORF">HYZ11_13325</name>
</gene>
<organism evidence="2 3">
    <name type="scientific">Tectimicrobiota bacterium</name>
    <dbReference type="NCBI Taxonomy" id="2528274"/>
    <lineage>
        <taxon>Bacteria</taxon>
        <taxon>Pseudomonadati</taxon>
        <taxon>Nitrospinota/Tectimicrobiota group</taxon>
        <taxon>Candidatus Tectimicrobiota</taxon>
    </lineage>
</organism>
<comment type="caution">
    <text evidence="2">The sequence shown here is derived from an EMBL/GenBank/DDBJ whole genome shotgun (WGS) entry which is preliminary data.</text>
</comment>
<dbReference type="Gene3D" id="3.10.180.10">
    <property type="entry name" value="2,3-Dihydroxybiphenyl 1,2-Dioxygenase, domain 1"/>
    <property type="match status" value="1"/>
</dbReference>
<protein>
    <submittedName>
        <fullName evidence="2">VOC family protein</fullName>
    </submittedName>
</protein>
<dbReference type="Pfam" id="PF00903">
    <property type="entry name" value="Glyoxalase"/>
    <property type="match status" value="1"/>
</dbReference>
<dbReference type="InterPro" id="IPR029068">
    <property type="entry name" value="Glyas_Bleomycin-R_OHBP_Dase"/>
</dbReference>
<dbReference type="EMBL" id="JACPUR010000032">
    <property type="protein sequence ID" value="MBI3128580.1"/>
    <property type="molecule type" value="Genomic_DNA"/>
</dbReference>
<dbReference type="AlphaFoldDB" id="A0A932HZH1"/>
<evidence type="ECO:0000313" key="3">
    <source>
        <dbReference type="Proteomes" id="UP000782312"/>
    </source>
</evidence>
<name>A0A932HZH1_UNCTE</name>